<gene>
    <name evidence="10" type="ORF">SAMN05421640_2678</name>
</gene>
<keyword evidence="4" id="KW-0808">Transferase</keyword>
<dbReference type="Proteomes" id="UP000198393">
    <property type="component" value="Unassembled WGS sequence"/>
</dbReference>
<dbReference type="Gene3D" id="3.30.565.10">
    <property type="entry name" value="Histidine kinase-like ATPase, C-terminal domain"/>
    <property type="match status" value="1"/>
</dbReference>
<evidence type="ECO:0000256" key="2">
    <source>
        <dbReference type="ARBA" id="ARBA00012438"/>
    </source>
</evidence>
<keyword evidence="3" id="KW-0597">Phosphoprotein</keyword>
<reference evidence="10 11" key="1">
    <citation type="submission" date="2017-06" db="EMBL/GenBank/DDBJ databases">
        <authorList>
            <person name="Kim H.J."/>
            <person name="Triplett B.A."/>
        </authorList>
    </citation>
    <scope>NUCLEOTIDE SEQUENCE [LARGE SCALE GENOMIC DNA]</scope>
    <source>
        <strain evidence="10 11">DSM 19307</strain>
    </source>
</reference>
<dbReference type="InterPro" id="IPR036890">
    <property type="entry name" value="HATPase_C_sf"/>
</dbReference>
<organism evidence="10 11">
    <name type="scientific">Ekhidna lutea</name>
    <dbReference type="NCBI Taxonomy" id="447679"/>
    <lineage>
        <taxon>Bacteria</taxon>
        <taxon>Pseudomonadati</taxon>
        <taxon>Bacteroidota</taxon>
        <taxon>Cytophagia</taxon>
        <taxon>Cytophagales</taxon>
        <taxon>Reichenbachiellaceae</taxon>
        <taxon>Ekhidna</taxon>
    </lineage>
</organism>
<dbReference type="InterPro" id="IPR004358">
    <property type="entry name" value="Sig_transdc_His_kin-like_C"/>
</dbReference>
<keyword evidence="11" id="KW-1185">Reference proteome</keyword>
<dbReference type="InterPro" id="IPR003594">
    <property type="entry name" value="HATPase_dom"/>
</dbReference>
<dbReference type="InterPro" id="IPR036097">
    <property type="entry name" value="HisK_dim/P_sf"/>
</dbReference>
<dbReference type="CDD" id="cd00082">
    <property type="entry name" value="HisKA"/>
    <property type="match status" value="1"/>
</dbReference>
<evidence type="ECO:0000256" key="5">
    <source>
        <dbReference type="ARBA" id="ARBA00022741"/>
    </source>
</evidence>
<evidence type="ECO:0000256" key="7">
    <source>
        <dbReference type="ARBA" id="ARBA00022840"/>
    </source>
</evidence>
<protein>
    <recommendedName>
        <fullName evidence="2">histidine kinase</fullName>
        <ecNumber evidence="2">2.7.13.3</ecNumber>
    </recommendedName>
</protein>
<dbReference type="InterPro" id="IPR005467">
    <property type="entry name" value="His_kinase_dom"/>
</dbReference>
<dbReference type="InterPro" id="IPR003661">
    <property type="entry name" value="HisK_dim/P_dom"/>
</dbReference>
<dbReference type="PRINTS" id="PR00344">
    <property type="entry name" value="BCTRLSENSOR"/>
</dbReference>
<sequence>MASDNPIEALQERIKELTCLYEISNIAVDGSLSLEDQLQSIVNYLPRAWKHQDEGIAEITLDDKQYTSGQLQNESISQHSPLVVEDKKRGYLAMHYDAANHDQSSFLSEEQKLLKTLAQEVAGIVQRNEQKERELLLNSRLQHSDRLAILGEITAGIAHELNTPLGNILGFSQLIQERNKDNQIDQDVEKIISSVMHSREIVKKLMFFSCEMPQQMSIVSINKLVEEALNLLKITLRNANISVDFSSTQDNIDAHVDPVQYTQVVFNLLINAIHASNPEKVILIKLEADSNSCRLSITDQGHGIEDAIRDKIFEPFFSTKPKGEGSGLGLSVVHGIVKSHKGSIQVNSRVNEGTTFIVDIPLRQEQ</sequence>
<evidence type="ECO:0000313" key="10">
    <source>
        <dbReference type="EMBL" id="SNT17778.1"/>
    </source>
</evidence>
<dbReference type="EMBL" id="FZPD01000004">
    <property type="protein sequence ID" value="SNT17778.1"/>
    <property type="molecule type" value="Genomic_DNA"/>
</dbReference>
<evidence type="ECO:0000256" key="6">
    <source>
        <dbReference type="ARBA" id="ARBA00022777"/>
    </source>
</evidence>
<dbReference type="Pfam" id="PF02518">
    <property type="entry name" value="HATPase_c"/>
    <property type="match status" value="1"/>
</dbReference>
<dbReference type="SMART" id="SM00388">
    <property type="entry name" value="HisKA"/>
    <property type="match status" value="1"/>
</dbReference>
<accession>A0A239KJ78</accession>
<dbReference type="PANTHER" id="PTHR43065:SF10">
    <property type="entry name" value="PEROXIDE STRESS-ACTIVATED HISTIDINE KINASE MAK3"/>
    <property type="match status" value="1"/>
</dbReference>
<comment type="catalytic activity">
    <reaction evidence="1">
        <text>ATP + protein L-histidine = ADP + protein N-phospho-L-histidine.</text>
        <dbReference type="EC" id="2.7.13.3"/>
    </reaction>
</comment>
<dbReference type="GO" id="GO:0000155">
    <property type="term" value="F:phosphorelay sensor kinase activity"/>
    <property type="evidence" value="ECO:0007669"/>
    <property type="project" value="InterPro"/>
</dbReference>
<keyword evidence="8" id="KW-0902">Two-component regulatory system</keyword>
<evidence type="ECO:0000256" key="8">
    <source>
        <dbReference type="ARBA" id="ARBA00023012"/>
    </source>
</evidence>
<dbReference type="SMART" id="SM00387">
    <property type="entry name" value="HATPase_c"/>
    <property type="match status" value="1"/>
</dbReference>
<evidence type="ECO:0000313" key="11">
    <source>
        <dbReference type="Proteomes" id="UP000198393"/>
    </source>
</evidence>
<dbReference type="Gene3D" id="1.10.287.130">
    <property type="match status" value="1"/>
</dbReference>
<dbReference type="GO" id="GO:0005524">
    <property type="term" value="F:ATP binding"/>
    <property type="evidence" value="ECO:0007669"/>
    <property type="project" value="UniProtKB-KW"/>
</dbReference>
<dbReference type="AlphaFoldDB" id="A0A239KJ78"/>
<dbReference type="PROSITE" id="PS50109">
    <property type="entry name" value="HIS_KIN"/>
    <property type="match status" value="1"/>
</dbReference>
<keyword evidence="7" id="KW-0067">ATP-binding</keyword>
<evidence type="ECO:0000256" key="4">
    <source>
        <dbReference type="ARBA" id="ARBA00022679"/>
    </source>
</evidence>
<keyword evidence="5" id="KW-0547">Nucleotide-binding</keyword>
<keyword evidence="6 10" id="KW-0418">Kinase</keyword>
<evidence type="ECO:0000256" key="3">
    <source>
        <dbReference type="ARBA" id="ARBA00022553"/>
    </source>
</evidence>
<dbReference type="PANTHER" id="PTHR43065">
    <property type="entry name" value="SENSOR HISTIDINE KINASE"/>
    <property type="match status" value="1"/>
</dbReference>
<dbReference type="OrthoDB" id="9806995at2"/>
<feature type="domain" description="Histidine kinase" evidence="9">
    <location>
        <begin position="156"/>
        <end position="364"/>
    </location>
</feature>
<dbReference type="Pfam" id="PF00512">
    <property type="entry name" value="HisKA"/>
    <property type="match status" value="1"/>
</dbReference>
<dbReference type="SUPFAM" id="SSF47384">
    <property type="entry name" value="Homodimeric domain of signal transducing histidine kinase"/>
    <property type="match status" value="1"/>
</dbReference>
<proteinExistence type="predicted"/>
<dbReference type="SUPFAM" id="SSF55874">
    <property type="entry name" value="ATPase domain of HSP90 chaperone/DNA topoisomerase II/histidine kinase"/>
    <property type="match status" value="1"/>
</dbReference>
<evidence type="ECO:0000259" key="9">
    <source>
        <dbReference type="PROSITE" id="PS50109"/>
    </source>
</evidence>
<evidence type="ECO:0000256" key="1">
    <source>
        <dbReference type="ARBA" id="ARBA00000085"/>
    </source>
</evidence>
<dbReference type="EC" id="2.7.13.3" evidence="2"/>
<name>A0A239KJ78_EKHLU</name>
<dbReference type="RefSeq" id="WP_089357365.1">
    <property type="nucleotide sequence ID" value="NZ_FZPD01000004.1"/>
</dbReference>